<evidence type="ECO:0000256" key="1">
    <source>
        <dbReference type="SAM" id="Phobius"/>
    </source>
</evidence>
<proteinExistence type="predicted"/>
<feature type="transmembrane region" description="Helical" evidence="1">
    <location>
        <begin position="21"/>
        <end position="39"/>
    </location>
</feature>
<dbReference type="InterPro" id="IPR000073">
    <property type="entry name" value="AB_hydrolase_1"/>
</dbReference>
<evidence type="ECO:0000259" key="2">
    <source>
        <dbReference type="Pfam" id="PF12697"/>
    </source>
</evidence>
<dbReference type="OrthoDB" id="7958481at2"/>
<dbReference type="Pfam" id="PF12697">
    <property type="entry name" value="Abhydrolase_6"/>
    <property type="match status" value="1"/>
</dbReference>
<dbReference type="Proteomes" id="UP000293865">
    <property type="component" value="Unassembled WGS sequence"/>
</dbReference>
<name>A0A4Q2KU09_9MICO</name>
<keyword evidence="1" id="KW-1133">Transmembrane helix</keyword>
<dbReference type="AlphaFoldDB" id="A0A4Q2KU09"/>
<protein>
    <submittedName>
        <fullName evidence="3">Alpha/beta hydrolase</fullName>
    </submittedName>
</protein>
<reference evidence="3 4" key="1">
    <citation type="submission" date="2019-01" db="EMBL/GenBank/DDBJ databases">
        <title>Agromyces.</title>
        <authorList>
            <person name="Li J."/>
        </authorList>
    </citation>
    <scope>NUCLEOTIDE SEQUENCE [LARGE SCALE GENOMIC DNA]</scope>
    <source>
        <strain evidence="3 4">DSM 15934</strain>
    </source>
</reference>
<gene>
    <name evidence="3" type="ORF">ESP51_15365</name>
</gene>
<keyword evidence="1" id="KW-0812">Transmembrane</keyword>
<dbReference type="InterPro" id="IPR050266">
    <property type="entry name" value="AB_hydrolase_sf"/>
</dbReference>
<comment type="caution">
    <text evidence="3">The sequence shown here is derived from an EMBL/GenBank/DDBJ whole genome shotgun (WGS) entry which is preliminary data.</text>
</comment>
<dbReference type="PANTHER" id="PTHR43798:SF33">
    <property type="entry name" value="HYDROLASE, PUTATIVE (AFU_ORTHOLOGUE AFUA_2G14860)-RELATED"/>
    <property type="match status" value="1"/>
</dbReference>
<feature type="domain" description="AB hydrolase-1" evidence="2">
    <location>
        <begin position="99"/>
        <end position="324"/>
    </location>
</feature>
<dbReference type="SUPFAM" id="SSF53474">
    <property type="entry name" value="alpha/beta-Hydrolases"/>
    <property type="match status" value="1"/>
</dbReference>
<dbReference type="PANTHER" id="PTHR43798">
    <property type="entry name" value="MONOACYLGLYCEROL LIPASE"/>
    <property type="match status" value="1"/>
</dbReference>
<dbReference type="GO" id="GO:0016020">
    <property type="term" value="C:membrane"/>
    <property type="evidence" value="ECO:0007669"/>
    <property type="project" value="TreeGrafter"/>
</dbReference>
<keyword evidence="3" id="KW-0378">Hydrolase</keyword>
<sequence>MTSQPTASEGGTRRRRRRRRALLIVASVVALLAVAGLAIRDTSPIGHFRSAESHDAFAAAYDAAMEEMPTPDATLDVRTDFGVVRFYRFDGANPDAAPLVLLPGRASGSPMWADNIPELQQLRTVYTLDLLGEPGASIQDRPIENDAEQAQWLHEAIAELPDREVNLLGVSIGGWTAMNLAIHQPEKVTSVTLLDPAVTFADIAPEAVVRSIPASVAWFPKSWRDDFNSWTAGGAPVDDSPIAAMIESGMQHYALKLPAPARFAESAVADVRMPVLVIMAGKSVMHDSAAAAEFADRTLHDGTVLVYEDASHAINGEYPERIADDVASFLAATGE</sequence>
<keyword evidence="4" id="KW-1185">Reference proteome</keyword>
<evidence type="ECO:0000313" key="3">
    <source>
        <dbReference type="EMBL" id="RXZ68030.1"/>
    </source>
</evidence>
<accession>A0A4Q2KU09</accession>
<evidence type="ECO:0000313" key="4">
    <source>
        <dbReference type="Proteomes" id="UP000293865"/>
    </source>
</evidence>
<dbReference type="EMBL" id="SDPN01000034">
    <property type="protein sequence ID" value="RXZ68030.1"/>
    <property type="molecule type" value="Genomic_DNA"/>
</dbReference>
<dbReference type="Gene3D" id="3.40.50.1820">
    <property type="entry name" value="alpha/beta hydrolase"/>
    <property type="match status" value="1"/>
</dbReference>
<organism evidence="3 4">
    <name type="scientific">Agromyces albus</name>
    <dbReference type="NCBI Taxonomy" id="205332"/>
    <lineage>
        <taxon>Bacteria</taxon>
        <taxon>Bacillati</taxon>
        <taxon>Actinomycetota</taxon>
        <taxon>Actinomycetes</taxon>
        <taxon>Micrococcales</taxon>
        <taxon>Microbacteriaceae</taxon>
        <taxon>Agromyces</taxon>
    </lineage>
</organism>
<keyword evidence="1" id="KW-0472">Membrane</keyword>
<dbReference type="InterPro" id="IPR029058">
    <property type="entry name" value="AB_hydrolase_fold"/>
</dbReference>
<dbReference type="GO" id="GO:0016787">
    <property type="term" value="F:hydrolase activity"/>
    <property type="evidence" value="ECO:0007669"/>
    <property type="project" value="UniProtKB-KW"/>
</dbReference>